<evidence type="ECO:0000313" key="8">
    <source>
        <dbReference type="Proteomes" id="UP000321523"/>
    </source>
</evidence>
<feature type="transmembrane region" description="Helical" evidence="6">
    <location>
        <begin position="155"/>
        <end position="180"/>
    </location>
</feature>
<dbReference type="PANTHER" id="PTHR30086:SF20">
    <property type="entry name" value="ARGININE EXPORTER PROTEIN ARGO-RELATED"/>
    <property type="match status" value="1"/>
</dbReference>
<dbReference type="Pfam" id="PF01810">
    <property type="entry name" value="LysE"/>
    <property type="match status" value="1"/>
</dbReference>
<feature type="transmembrane region" description="Helical" evidence="6">
    <location>
        <begin position="192"/>
        <end position="211"/>
    </location>
</feature>
<keyword evidence="3 6" id="KW-0812">Transmembrane</keyword>
<sequence>MVAASLLAAFWAAFALALISPGPNFAVLLGTAMQKGRPAALKVAMGMAIGETVWGFGAVFGVAMLAARNPWIETALRVGGGLFLLYLAALSIRAALKKGDRADALPAPENDAATATSARGSVMRGFGLMLLNPKAGVFWVSLTSVFLTPETPASIGVIAVAGAVAMSLAWHTTLAIAFSADAVTVAYRRLRRGLEATLGVVLGGLGLRLLVSN</sequence>
<evidence type="ECO:0000256" key="5">
    <source>
        <dbReference type="ARBA" id="ARBA00023136"/>
    </source>
</evidence>
<protein>
    <submittedName>
        <fullName evidence="7">Threonine transporter</fullName>
    </submittedName>
</protein>
<reference evidence="7 8" key="1">
    <citation type="submission" date="2019-07" db="EMBL/GenBank/DDBJ databases">
        <title>Whole genome shotgun sequence of Skermanella aerolata NBRC 106429.</title>
        <authorList>
            <person name="Hosoyama A."/>
            <person name="Uohara A."/>
            <person name="Ohji S."/>
            <person name="Ichikawa N."/>
        </authorList>
    </citation>
    <scope>NUCLEOTIDE SEQUENCE [LARGE SCALE GENOMIC DNA]</scope>
    <source>
        <strain evidence="7 8">NBRC 106429</strain>
    </source>
</reference>
<evidence type="ECO:0000256" key="3">
    <source>
        <dbReference type="ARBA" id="ARBA00022692"/>
    </source>
</evidence>
<dbReference type="RefSeq" id="WP_044428301.1">
    <property type="nucleotide sequence ID" value="NZ_BJYZ01000009.1"/>
</dbReference>
<accession>A0A512DQ02</accession>
<comment type="caution">
    <text evidence="7">The sequence shown here is derived from an EMBL/GenBank/DDBJ whole genome shotgun (WGS) entry which is preliminary data.</text>
</comment>
<dbReference type="OrthoDB" id="7346064at2"/>
<dbReference type="InterPro" id="IPR001123">
    <property type="entry name" value="LeuE-type"/>
</dbReference>
<feature type="transmembrane region" description="Helical" evidence="6">
    <location>
        <begin position="43"/>
        <end position="66"/>
    </location>
</feature>
<evidence type="ECO:0000313" key="7">
    <source>
        <dbReference type="EMBL" id="GEO38220.1"/>
    </source>
</evidence>
<gene>
    <name evidence="7" type="ORF">SAE02_23680</name>
</gene>
<evidence type="ECO:0000256" key="4">
    <source>
        <dbReference type="ARBA" id="ARBA00022989"/>
    </source>
</evidence>
<proteinExistence type="predicted"/>
<dbReference type="GO" id="GO:0005886">
    <property type="term" value="C:plasma membrane"/>
    <property type="evidence" value="ECO:0007669"/>
    <property type="project" value="UniProtKB-SubCell"/>
</dbReference>
<feature type="transmembrane region" description="Helical" evidence="6">
    <location>
        <begin position="78"/>
        <end position="96"/>
    </location>
</feature>
<keyword evidence="2" id="KW-1003">Cell membrane</keyword>
<evidence type="ECO:0000256" key="6">
    <source>
        <dbReference type="SAM" id="Phobius"/>
    </source>
</evidence>
<comment type="subcellular location">
    <subcellularLocation>
        <location evidence="1">Cell membrane</location>
        <topology evidence="1">Multi-pass membrane protein</topology>
    </subcellularLocation>
</comment>
<dbReference type="Proteomes" id="UP000321523">
    <property type="component" value="Unassembled WGS sequence"/>
</dbReference>
<dbReference type="PANTHER" id="PTHR30086">
    <property type="entry name" value="ARGININE EXPORTER PROTEIN ARGO"/>
    <property type="match status" value="1"/>
</dbReference>
<keyword evidence="4 6" id="KW-1133">Transmembrane helix</keyword>
<name>A0A512DQ02_9PROT</name>
<dbReference type="AlphaFoldDB" id="A0A512DQ02"/>
<evidence type="ECO:0000256" key="1">
    <source>
        <dbReference type="ARBA" id="ARBA00004651"/>
    </source>
</evidence>
<keyword evidence="8" id="KW-1185">Reference proteome</keyword>
<keyword evidence="5 6" id="KW-0472">Membrane</keyword>
<evidence type="ECO:0000256" key="2">
    <source>
        <dbReference type="ARBA" id="ARBA00022475"/>
    </source>
</evidence>
<organism evidence="7 8">
    <name type="scientific">Skermanella aerolata</name>
    <dbReference type="NCBI Taxonomy" id="393310"/>
    <lineage>
        <taxon>Bacteria</taxon>
        <taxon>Pseudomonadati</taxon>
        <taxon>Pseudomonadota</taxon>
        <taxon>Alphaproteobacteria</taxon>
        <taxon>Rhodospirillales</taxon>
        <taxon>Azospirillaceae</taxon>
        <taxon>Skermanella</taxon>
    </lineage>
</organism>
<dbReference type="EMBL" id="BJYZ01000009">
    <property type="protein sequence ID" value="GEO38220.1"/>
    <property type="molecule type" value="Genomic_DNA"/>
</dbReference>
<dbReference type="GO" id="GO:0015171">
    <property type="term" value="F:amino acid transmembrane transporter activity"/>
    <property type="evidence" value="ECO:0007669"/>
    <property type="project" value="TreeGrafter"/>
</dbReference>